<dbReference type="InterPro" id="IPR054542">
    <property type="entry name" value="Cys_met_metab_PP"/>
</dbReference>
<comment type="catalytic activity">
    <reaction evidence="5">
        <text>O-succinyl-L-homoserine + L-cysteine = L,L-cystathionine + succinate + H(+)</text>
        <dbReference type="Rhea" id="RHEA:20397"/>
        <dbReference type="ChEBI" id="CHEBI:15378"/>
        <dbReference type="ChEBI" id="CHEBI:30031"/>
        <dbReference type="ChEBI" id="CHEBI:35235"/>
        <dbReference type="ChEBI" id="CHEBI:57661"/>
        <dbReference type="ChEBI" id="CHEBI:58161"/>
    </reaction>
</comment>
<comment type="similarity">
    <text evidence="2 8">Belongs to the trans-sulfuration enzymes family.</text>
</comment>
<evidence type="ECO:0000256" key="9">
    <source>
        <dbReference type="SAM" id="MobiDB-lite"/>
    </source>
</evidence>
<dbReference type="CDD" id="cd00614">
    <property type="entry name" value="CGS_like"/>
    <property type="match status" value="1"/>
</dbReference>
<keyword evidence="3 8" id="KW-0663">Pyridoxal phosphate</keyword>
<dbReference type="GO" id="GO:0009507">
    <property type="term" value="C:chloroplast"/>
    <property type="evidence" value="ECO:0007669"/>
    <property type="project" value="TreeGrafter"/>
</dbReference>
<protein>
    <recommendedName>
        <fullName evidence="7">plant cystathionine gamma-synthase</fullName>
        <ecNumber evidence="7">2.5.1.160</ecNumber>
    </recommendedName>
</protein>
<dbReference type="Proteomes" id="UP000822688">
    <property type="component" value="Chromosome 3"/>
</dbReference>
<comment type="cofactor">
    <cofactor evidence="1 8">
        <name>pyridoxal 5'-phosphate</name>
        <dbReference type="ChEBI" id="CHEBI:597326"/>
    </cofactor>
</comment>
<evidence type="ECO:0000313" key="11">
    <source>
        <dbReference type="Proteomes" id="UP000822688"/>
    </source>
</evidence>
<evidence type="ECO:0000256" key="6">
    <source>
        <dbReference type="ARBA" id="ARBA00093261"/>
    </source>
</evidence>
<feature type="compositionally biased region" description="Basic and acidic residues" evidence="9">
    <location>
        <begin position="151"/>
        <end position="161"/>
    </location>
</feature>
<dbReference type="OrthoDB" id="3512640at2759"/>
<dbReference type="InterPro" id="IPR044639">
    <property type="entry name" value="CGS1/2"/>
</dbReference>
<dbReference type="FunFam" id="3.40.640.10:FF:000046">
    <property type="entry name" value="Cystathionine gamma-lyase"/>
    <property type="match status" value="1"/>
</dbReference>
<dbReference type="PANTHER" id="PTHR43379:SF1">
    <property type="entry name" value="CYSTATHIONINE GAMMA-SYNTHASE 1, CHLOROPLASTIC-RELATED"/>
    <property type="match status" value="1"/>
</dbReference>
<dbReference type="EMBL" id="CM026423">
    <property type="protein sequence ID" value="KAG0581991.1"/>
    <property type="molecule type" value="Genomic_DNA"/>
</dbReference>
<evidence type="ECO:0000256" key="2">
    <source>
        <dbReference type="ARBA" id="ARBA00009077"/>
    </source>
</evidence>
<reference evidence="10" key="1">
    <citation type="submission" date="2020-06" db="EMBL/GenBank/DDBJ databases">
        <title>WGS assembly of Ceratodon purpureus strain R40.</title>
        <authorList>
            <person name="Carey S.B."/>
            <person name="Jenkins J."/>
            <person name="Shu S."/>
            <person name="Lovell J.T."/>
            <person name="Sreedasyam A."/>
            <person name="Maumus F."/>
            <person name="Tiley G.P."/>
            <person name="Fernandez-Pozo N."/>
            <person name="Barry K."/>
            <person name="Chen C."/>
            <person name="Wang M."/>
            <person name="Lipzen A."/>
            <person name="Daum C."/>
            <person name="Saski C.A."/>
            <person name="Payton A.C."/>
            <person name="Mcbreen J.C."/>
            <person name="Conrad R.E."/>
            <person name="Kollar L.M."/>
            <person name="Olsson S."/>
            <person name="Huttunen S."/>
            <person name="Landis J.B."/>
            <person name="Wickett N.J."/>
            <person name="Johnson M.G."/>
            <person name="Rensing S.A."/>
            <person name="Grimwood J."/>
            <person name="Schmutz J."/>
            <person name="Mcdaniel S.F."/>
        </authorList>
    </citation>
    <scope>NUCLEOTIDE SEQUENCE</scope>
    <source>
        <strain evidence="10">R40</strain>
    </source>
</reference>
<evidence type="ECO:0000313" key="10">
    <source>
        <dbReference type="EMBL" id="KAG0581991.1"/>
    </source>
</evidence>
<feature type="region of interest" description="Disordered" evidence="9">
    <location>
        <begin position="151"/>
        <end position="174"/>
    </location>
</feature>
<comment type="catalytic activity">
    <reaction evidence="6">
        <text>O-phospho-L-homoserine + L-cysteine = L,L-cystathionine + phosphate</text>
        <dbReference type="Rhea" id="RHEA:80891"/>
        <dbReference type="ChEBI" id="CHEBI:35235"/>
        <dbReference type="ChEBI" id="CHEBI:43474"/>
        <dbReference type="ChEBI" id="CHEBI:57590"/>
        <dbReference type="ChEBI" id="CHEBI:58161"/>
        <dbReference type="EC" id="2.5.1.160"/>
    </reaction>
</comment>
<evidence type="ECO:0000256" key="3">
    <source>
        <dbReference type="ARBA" id="ARBA00022898"/>
    </source>
</evidence>
<dbReference type="SUPFAM" id="SSF53383">
    <property type="entry name" value="PLP-dependent transferases"/>
    <property type="match status" value="1"/>
</dbReference>
<evidence type="ECO:0000256" key="5">
    <source>
        <dbReference type="ARBA" id="ARBA00093222"/>
    </source>
</evidence>
<evidence type="ECO:0000256" key="7">
    <source>
        <dbReference type="ARBA" id="ARBA00093596"/>
    </source>
</evidence>
<dbReference type="FunFam" id="3.90.1150.10:FF:000033">
    <property type="entry name" value="Cystathionine gamma-synthase"/>
    <property type="match status" value="1"/>
</dbReference>
<evidence type="ECO:0000256" key="4">
    <source>
        <dbReference type="ARBA" id="ARBA00060510"/>
    </source>
</evidence>
<dbReference type="InterPro" id="IPR015421">
    <property type="entry name" value="PyrdxlP-dep_Trfase_major"/>
</dbReference>
<comment type="pathway">
    <text evidence="4">Amino-acid biosynthesis; L-methionine biosynthesis via de novo pathway; L-cystathionine from O-succinyl-L-homoserine: step 1/1.</text>
</comment>
<gene>
    <name evidence="10" type="ORF">KC19_3G025800</name>
</gene>
<dbReference type="GO" id="GO:0030170">
    <property type="term" value="F:pyridoxal phosphate binding"/>
    <property type="evidence" value="ECO:0007669"/>
    <property type="project" value="InterPro"/>
</dbReference>
<dbReference type="Gene3D" id="3.40.640.10">
    <property type="entry name" value="Type I PLP-dependent aspartate aminotransferase-like (Major domain)"/>
    <property type="match status" value="1"/>
</dbReference>
<dbReference type="Pfam" id="PF01053">
    <property type="entry name" value="Cys_Met_Meta_PP"/>
    <property type="match status" value="1"/>
</dbReference>
<accession>A0A8T0IGF6</accession>
<dbReference type="EC" id="2.5.1.160" evidence="7"/>
<dbReference type="PROSITE" id="PS00868">
    <property type="entry name" value="CYS_MET_METAB_PP"/>
    <property type="match status" value="1"/>
</dbReference>
<dbReference type="InterPro" id="IPR015422">
    <property type="entry name" value="PyrdxlP-dep_Trfase_small"/>
</dbReference>
<dbReference type="GO" id="GO:0019346">
    <property type="term" value="P:transsulfuration"/>
    <property type="evidence" value="ECO:0007669"/>
    <property type="project" value="InterPro"/>
</dbReference>
<name>A0A8T0IGF6_CERPU</name>
<dbReference type="PANTHER" id="PTHR43379">
    <property type="entry name" value="CYSTATHIONINE GAMMA-SYNTHASE"/>
    <property type="match status" value="1"/>
</dbReference>
<comment type="caution">
    <text evidence="10">The sequence shown here is derived from an EMBL/GenBank/DDBJ whole genome shotgun (WGS) entry which is preliminary data.</text>
</comment>
<sequence length="550" mass="58174">MAAALCIGQAAAAAMPGAGYEHRADAAGGAASGKCGCGLGGEKAPAVNVASKGFFWPPSITRFPPNFVRQSSIKARRNCSNIGVAQVVAASATDRNNPAAGVAAAALSTSTHAEIVDGPLELAGNGSAVVPTGVNDSLVDSGISLPCDEAAHAEKKSDRKKSSTLAVHGGERTRRPKVQDTLTIPICQTSTYTFKDTAELIAFQEGTFTSFEYGRYGNPTTNAVEEKISALEGAETTLLSASGMCAATTMLLALVPQGGHIVTTTDCYRRTRQFIQTVLPKMGITTTVVDPADIPALQLALEQNNVSIFFSESPTNPYLRCIDIELVSKLCHEHGALVCIDGTFATPVNQQALALGADLVLHSATKYLAGHNDVLAGSLSGSKQCLSAVRALHNILGGVVDPNAAYLILRGLKTLDLRVRQQNRTASLLASKLEAHPKVARVHYPGLESHPEHHIAKRQMSGFGGVISFEIEGDLETTSRFIDGLRIPYIAPSLGGVESLVEQPTIISYWDQSPAERARLGIKDNLVRFSCGIEDYQDILNDVMQSLDAL</sequence>
<evidence type="ECO:0000256" key="8">
    <source>
        <dbReference type="RuleBase" id="RU362118"/>
    </source>
</evidence>
<dbReference type="AlphaFoldDB" id="A0A8T0IGF6"/>
<proteinExistence type="inferred from homology"/>
<dbReference type="InterPro" id="IPR015424">
    <property type="entry name" value="PyrdxlP-dep_Trfase"/>
</dbReference>
<evidence type="ECO:0000256" key="1">
    <source>
        <dbReference type="ARBA" id="ARBA00001933"/>
    </source>
</evidence>
<dbReference type="GO" id="GO:0009086">
    <property type="term" value="P:methionine biosynthetic process"/>
    <property type="evidence" value="ECO:0007669"/>
    <property type="project" value="InterPro"/>
</dbReference>
<dbReference type="InterPro" id="IPR000277">
    <property type="entry name" value="Cys/Met-Metab_PyrdxlP-dep_enz"/>
</dbReference>
<dbReference type="Gene3D" id="3.90.1150.10">
    <property type="entry name" value="Aspartate Aminotransferase, domain 1"/>
    <property type="match status" value="1"/>
</dbReference>
<dbReference type="GO" id="GO:0003962">
    <property type="term" value="F:cystathionine gamma-synthase activity"/>
    <property type="evidence" value="ECO:0007669"/>
    <property type="project" value="InterPro"/>
</dbReference>
<keyword evidence="11" id="KW-1185">Reference proteome</keyword>
<organism evidence="10 11">
    <name type="scientific">Ceratodon purpureus</name>
    <name type="common">Fire moss</name>
    <name type="synonym">Dicranum purpureum</name>
    <dbReference type="NCBI Taxonomy" id="3225"/>
    <lineage>
        <taxon>Eukaryota</taxon>
        <taxon>Viridiplantae</taxon>
        <taxon>Streptophyta</taxon>
        <taxon>Embryophyta</taxon>
        <taxon>Bryophyta</taxon>
        <taxon>Bryophytina</taxon>
        <taxon>Bryopsida</taxon>
        <taxon>Dicranidae</taxon>
        <taxon>Pseudoditrichales</taxon>
        <taxon>Ditrichaceae</taxon>
        <taxon>Ceratodon</taxon>
    </lineage>
</organism>